<dbReference type="Proteomes" id="UP000242818">
    <property type="component" value="Unassembled WGS sequence"/>
</dbReference>
<dbReference type="AlphaFoldDB" id="A0A1C4F4V4"/>
<proteinExistence type="predicted"/>
<dbReference type="STRING" id="1335309.GA0116948_1121"/>
<dbReference type="EMBL" id="FMAR01000012">
    <property type="protein sequence ID" value="SCC51069.1"/>
    <property type="molecule type" value="Genomic_DNA"/>
</dbReference>
<organism evidence="1 2">
    <name type="scientific">Chitinophaga costaii</name>
    <dbReference type="NCBI Taxonomy" id="1335309"/>
    <lineage>
        <taxon>Bacteria</taxon>
        <taxon>Pseudomonadati</taxon>
        <taxon>Bacteroidota</taxon>
        <taxon>Chitinophagia</taxon>
        <taxon>Chitinophagales</taxon>
        <taxon>Chitinophagaceae</taxon>
        <taxon>Chitinophaga</taxon>
    </lineage>
</organism>
<evidence type="ECO:0000313" key="1">
    <source>
        <dbReference type="EMBL" id="SCC51069.1"/>
    </source>
</evidence>
<dbReference type="RefSeq" id="WP_089713802.1">
    <property type="nucleotide sequence ID" value="NZ_FMAR01000012.1"/>
</dbReference>
<accession>A0A1C4F4V4</accession>
<evidence type="ECO:0008006" key="3">
    <source>
        <dbReference type="Google" id="ProtNLM"/>
    </source>
</evidence>
<dbReference type="OrthoDB" id="9773249at2"/>
<sequence length="224" mass="26201">MLEEWGFQYHGIKKTPTGDEKVFTREFDRNATISLDHPKITYPYLSKESDIYIVPIYPSYHTELFPDSILNTESPKEYIENEPHRNALSKVYISRSSERNLKSGDIIVFYRTGDTYPKIYSGVVTTIGVVESINTDITDEEHFVALCRKRSVFSDGSLKEHWNYKPKSRPFIVNFLYVASFPRRPNLKWLNENGVIPSILDMPRGFRKISREDFYNITKYAYGK</sequence>
<reference evidence="1 2" key="1">
    <citation type="submission" date="2016-08" db="EMBL/GenBank/DDBJ databases">
        <authorList>
            <person name="Seilhamer J.J."/>
        </authorList>
    </citation>
    <scope>NUCLEOTIDE SEQUENCE [LARGE SCALE GENOMIC DNA]</scope>
    <source>
        <strain evidence="1 2">A37T2</strain>
    </source>
</reference>
<evidence type="ECO:0000313" key="2">
    <source>
        <dbReference type="Proteomes" id="UP000242818"/>
    </source>
</evidence>
<keyword evidence="2" id="KW-1185">Reference proteome</keyword>
<protein>
    <recommendedName>
        <fullName evidence="3">EVE domain-containing protein</fullName>
    </recommendedName>
</protein>
<name>A0A1C4F4V4_9BACT</name>
<gene>
    <name evidence="1" type="ORF">GA0116948_1121</name>
</gene>